<dbReference type="Proteomes" id="UP000317178">
    <property type="component" value="Chromosome"/>
</dbReference>
<evidence type="ECO:0000313" key="4">
    <source>
        <dbReference type="Proteomes" id="UP000317178"/>
    </source>
</evidence>
<dbReference type="RefSeq" id="WP_144996100.1">
    <property type="nucleotide sequence ID" value="NZ_CP036281.1"/>
</dbReference>
<dbReference type="KEGG" id="plon:Pla110_26020"/>
<keyword evidence="1" id="KW-0175">Coiled coil</keyword>
<keyword evidence="2" id="KW-0812">Transmembrane</keyword>
<accession>A0A518CNQ5</accession>
<feature type="coiled-coil region" evidence="1">
    <location>
        <begin position="104"/>
        <end position="131"/>
    </location>
</feature>
<keyword evidence="4" id="KW-1185">Reference proteome</keyword>
<keyword evidence="2" id="KW-0472">Membrane</keyword>
<name>A0A518CNQ5_9PLAN</name>
<reference evidence="3 4" key="1">
    <citation type="submission" date="2019-02" db="EMBL/GenBank/DDBJ databases">
        <title>Deep-cultivation of Planctomycetes and their phenomic and genomic characterization uncovers novel biology.</title>
        <authorList>
            <person name="Wiegand S."/>
            <person name="Jogler M."/>
            <person name="Boedeker C."/>
            <person name="Pinto D."/>
            <person name="Vollmers J."/>
            <person name="Rivas-Marin E."/>
            <person name="Kohn T."/>
            <person name="Peeters S.H."/>
            <person name="Heuer A."/>
            <person name="Rast P."/>
            <person name="Oberbeckmann S."/>
            <person name="Bunk B."/>
            <person name="Jeske O."/>
            <person name="Meyerdierks A."/>
            <person name="Storesund J.E."/>
            <person name="Kallscheuer N."/>
            <person name="Luecker S."/>
            <person name="Lage O.M."/>
            <person name="Pohl T."/>
            <person name="Merkel B.J."/>
            <person name="Hornburger P."/>
            <person name="Mueller R.-W."/>
            <person name="Bruemmer F."/>
            <person name="Labrenz M."/>
            <person name="Spormann A.M."/>
            <person name="Op den Camp H."/>
            <person name="Overmann J."/>
            <person name="Amann R."/>
            <person name="Jetten M.S.M."/>
            <person name="Mascher T."/>
            <person name="Medema M.H."/>
            <person name="Devos D.P."/>
            <person name="Kaster A.-K."/>
            <person name="Ovreas L."/>
            <person name="Rohde M."/>
            <person name="Galperin M.Y."/>
            <person name="Jogler C."/>
        </authorList>
    </citation>
    <scope>NUCLEOTIDE SEQUENCE [LARGE SCALE GENOMIC DNA]</scope>
    <source>
        <strain evidence="3 4">Pla110</strain>
    </source>
</reference>
<sequence length="139" mass="15880">MAFLIVGIVVALLGLGLVITHIRVWQRESAVPNVDKTELRSQRWQYRRRVTTSSLMAVVGGLIVLGQSIDRQAHPAIYICIWMVVIVIAMAMILLALIDFTVVRRRLKTRLVVLEAKKKMLEKEARLLRQQQDGNHELN</sequence>
<proteinExistence type="predicted"/>
<gene>
    <name evidence="3" type="ORF">Pla110_26020</name>
</gene>
<keyword evidence="2" id="KW-1133">Transmembrane helix</keyword>
<feature type="transmembrane region" description="Helical" evidence="2">
    <location>
        <begin position="46"/>
        <end position="69"/>
    </location>
</feature>
<dbReference type="EMBL" id="CP036281">
    <property type="protein sequence ID" value="QDU80866.1"/>
    <property type="molecule type" value="Genomic_DNA"/>
</dbReference>
<feature type="transmembrane region" description="Helical" evidence="2">
    <location>
        <begin position="75"/>
        <end position="98"/>
    </location>
</feature>
<dbReference type="AlphaFoldDB" id="A0A518CNQ5"/>
<organism evidence="3 4">
    <name type="scientific">Polystyrenella longa</name>
    <dbReference type="NCBI Taxonomy" id="2528007"/>
    <lineage>
        <taxon>Bacteria</taxon>
        <taxon>Pseudomonadati</taxon>
        <taxon>Planctomycetota</taxon>
        <taxon>Planctomycetia</taxon>
        <taxon>Planctomycetales</taxon>
        <taxon>Planctomycetaceae</taxon>
        <taxon>Polystyrenella</taxon>
    </lineage>
</organism>
<evidence type="ECO:0000313" key="3">
    <source>
        <dbReference type="EMBL" id="QDU80866.1"/>
    </source>
</evidence>
<protein>
    <submittedName>
        <fullName evidence="3">Uncharacterized protein</fullName>
    </submittedName>
</protein>
<evidence type="ECO:0000256" key="1">
    <source>
        <dbReference type="SAM" id="Coils"/>
    </source>
</evidence>
<feature type="transmembrane region" description="Helical" evidence="2">
    <location>
        <begin position="6"/>
        <end position="25"/>
    </location>
</feature>
<evidence type="ECO:0000256" key="2">
    <source>
        <dbReference type="SAM" id="Phobius"/>
    </source>
</evidence>